<dbReference type="EMBL" id="LR134479">
    <property type="protein sequence ID" value="VEI22192.1"/>
    <property type="molecule type" value="Genomic_DNA"/>
</dbReference>
<name>A0A7Z9A150_9MICC</name>
<feature type="chain" id="PRO_5031567206" description="Transcriptional initiation protein Tat" evidence="1">
    <location>
        <begin position="37"/>
        <end position="286"/>
    </location>
</feature>
<dbReference type="PROSITE" id="PS51318">
    <property type="entry name" value="TAT"/>
    <property type="match status" value="1"/>
</dbReference>
<protein>
    <recommendedName>
        <fullName evidence="4">Transcriptional initiation protein Tat</fullName>
    </recommendedName>
</protein>
<evidence type="ECO:0000313" key="3">
    <source>
        <dbReference type="Proteomes" id="UP000282386"/>
    </source>
</evidence>
<keyword evidence="1" id="KW-0732">Signal</keyword>
<gene>
    <name evidence="2" type="ORF">NCTC10207_00260</name>
</gene>
<evidence type="ECO:0000256" key="1">
    <source>
        <dbReference type="SAM" id="SignalP"/>
    </source>
</evidence>
<sequence length="286" mass="29884">MTHAPFRGGLTRRRALAGAAWSAPAVAASATAPAYAASDQVVAVDYGVFTQAFNTTMDNPNSTFFGLDSYHGQLTDTRASRTTKWEGLLAAGGGTFTPGGSVGNGLYGGAGLWFAAPHTASGEYTGTTTLRAGARFSIEYTFTFADEIQTRPPLLWEDGEQQQVAALAQSAGGARSNNPRLAAFNGAGFTAVFRESDSYGTEWRGTLDVVTTEDAVASAEGMQVFNQVLLSQVPVYYDQVGESFSLRTTVTVVDATLLLEPVNSAAPSEQNIAGLSASATITHSPA</sequence>
<dbReference type="AlphaFoldDB" id="A0A7Z9A150"/>
<reference evidence="2 3" key="1">
    <citation type="submission" date="2018-12" db="EMBL/GenBank/DDBJ databases">
        <authorList>
            <consortium name="Pathogen Informatics"/>
        </authorList>
    </citation>
    <scope>NUCLEOTIDE SEQUENCE [LARGE SCALE GENOMIC DNA]</scope>
    <source>
        <strain evidence="2 3">NCTC10207</strain>
    </source>
</reference>
<feature type="signal peptide" evidence="1">
    <location>
        <begin position="1"/>
        <end position="36"/>
    </location>
</feature>
<dbReference type="InterPro" id="IPR006311">
    <property type="entry name" value="TAT_signal"/>
</dbReference>
<evidence type="ECO:0008006" key="4">
    <source>
        <dbReference type="Google" id="ProtNLM"/>
    </source>
</evidence>
<evidence type="ECO:0000313" key="2">
    <source>
        <dbReference type="EMBL" id="VEI22192.1"/>
    </source>
</evidence>
<dbReference type="RefSeq" id="WP_126499516.1">
    <property type="nucleotide sequence ID" value="NZ_CAURCD010000001.1"/>
</dbReference>
<accession>A0A7Z9A150</accession>
<dbReference type="Proteomes" id="UP000282386">
    <property type="component" value="Chromosome"/>
</dbReference>
<organism evidence="2 3">
    <name type="scientific">Rothia aeria</name>
    <dbReference type="NCBI Taxonomy" id="172042"/>
    <lineage>
        <taxon>Bacteria</taxon>
        <taxon>Bacillati</taxon>
        <taxon>Actinomycetota</taxon>
        <taxon>Actinomycetes</taxon>
        <taxon>Micrococcales</taxon>
        <taxon>Micrococcaceae</taxon>
        <taxon>Rothia</taxon>
    </lineage>
</organism>
<proteinExistence type="predicted"/>